<dbReference type="AlphaFoldDB" id="A0A2Z6B299"/>
<evidence type="ECO:0000256" key="5">
    <source>
        <dbReference type="ARBA" id="ARBA00022842"/>
    </source>
</evidence>
<evidence type="ECO:0000259" key="14">
    <source>
        <dbReference type="PROSITE" id="PS50880"/>
    </source>
</evidence>
<dbReference type="InterPro" id="IPR023405">
    <property type="entry name" value="Topo_IA_core_domain"/>
</dbReference>
<dbReference type="GO" id="GO:0006310">
    <property type="term" value="P:DNA recombination"/>
    <property type="evidence" value="ECO:0007669"/>
    <property type="project" value="TreeGrafter"/>
</dbReference>
<dbReference type="Gene3D" id="3.40.50.140">
    <property type="match status" value="1"/>
</dbReference>
<dbReference type="GO" id="GO:0046872">
    <property type="term" value="F:metal ion binding"/>
    <property type="evidence" value="ECO:0007669"/>
    <property type="project" value="UniProtKB-KW"/>
</dbReference>
<dbReference type="GO" id="GO:0006265">
    <property type="term" value="P:DNA topological change"/>
    <property type="evidence" value="ECO:0007669"/>
    <property type="project" value="InterPro"/>
</dbReference>
<dbReference type="Proteomes" id="UP000269883">
    <property type="component" value="Chromosome"/>
</dbReference>
<feature type="compositionally biased region" description="Polar residues" evidence="13">
    <location>
        <begin position="679"/>
        <end position="695"/>
    </location>
</feature>
<sequence>MLPATVTHMSKTLIIAEKPSVAREIAKVLGLRPSRADGHIADGDTMVTWAIGHLVNIAEPEEQDPAWAGRWSMKQLPMIPLRFKLGILPGTQKQFSIVKGLIGRDDVSEIINATDAGREGELIFRRIAVMAGCAKPVKRLWANDMTEQGLKKALAKTVPDEQKRNLGLAAFARAEADWLIGMNFSRLFTLKDHSLITVGRVQTPVLKLIVDRRREIEQFTPKDYWTIEAVLAKNEDTFKAIWHAPPEYTQTRIDSEDEASAVFDVCTGKDGKVESVKSASRQQKPPLPFDLTTLQREANSRHGFSAKDTLTIAQALYEQKKVITYPRTDSRYLTRELFKEALGHLRATYKVFPEISAAAADRIKNGKHRFECVNDKKVSDHHAIIPTAKPASKDALSGDEWKIYEMVARRFCAAFMPPAKFSASTIWAVIEEHKFKATGKVFKDRGWLEAEPWRTAADNPLPSLRKGSEVKALDLSSKKHQTKPPAHFTDASLLAAMETAGKLVDDEELREAMKERGLGTPATRAQIIETLLSRKYIEKEKKKLIASDLGCHAVDLIESFLPHLVSPQMTGDWEKRLKDIEQGEDTYPAFMQDIRTSVQNGVQLVRNHRAFDENGFPLPPPGQKPANPKAAPSRATQAASRRYDRDGFPIGDAPPKGNGQQQTPGTTGSSAASAPHPQGLSTGSANTSSQVNGSTPPLDRDGFPRDAKAVKKPSGEPLGVCPLCGKEVFEQPKAFDCSGRDDDSCTLRIKKSLFGGKVREAMARDLLSTGRTYKRARFVSKAGKKFNAFLKLDDKGKVDLLFE</sequence>
<dbReference type="Pfam" id="PF01751">
    <property type="entry name" value="Toprim"/>
    <property type="match status" value="1"/>
</dbReference>
<dbReference type="Gene3D" id="2.70.20.10">
    <property type="entry name" value="Topoisomerase I, domain 3"/>
    <property type="match status" value="1"/>
</dbReference>
<keyword evidence="17" id="KW-1185">Reference proteome</keyword>
<dbReference type="PRINTS" id="PR00417">
    <property type="entry name" value="PRTPISMRASEI"/>
</dbReference>
<keyword evidence="7" id="KW-0238">DNA-binding</keyword>
<evidence type="ECO:0000256" key="12">
    <source>
        <dbReference type="ARBA" id="ARBA00032877"/>
    </source>
</evidence>
<feature type="compositionally biased region" description="Low complexity" evidence="13">
    <location>
        <begin position="654"/>
        <end position="668"/>
    </location>
</feature>
<dbReference type="InterPro" id="IPR034144">
    <property type="entry name" value="TOPRIM_TopoIII"/>
</dbReference>
<dbReference type="InterPro" id="IPR013825">
    <property type="entry name" value="Topo_IA_cen_sub2"/>
</dbReference>
<dbReference type="NCBIfam" id="NF005829">
    <property type="entry name" value="PRK07726.1"/>
    <property type="match status" value="1"/>
</dbReference>
<dbReference type="InterPro" id="IPR000380">
    <property type="entry name" value="Topo_IA"/>
</dbReference>
<dbReference type="SUPFAM" id="SSF56712">
    <property type="entry name" value="Prokaryotic type I DNA topoisomerase"/>
    <property type="match status" value="1"/>
</dbReference>
<comment type="catalytic activity">
    <reaction evidence="1">
        <text>ATP-independent breakage of single-stranded DNA, followed by passage and rejoining.</text>
        <dbReference type="EC" id="5.6.2.1"/>
    </reaction>
</comment>
<name>A0A2Z6B299_9BACT</name>
<evidence type="ECO:0000256" key="4">
    <source>
        <dbReference type="ARBA" id="ARBA00022723"/>
    </source>
</evidence>
<evidence type="ECO:0000313" key="16">
    <source>
        <dbReference type="EMBL" id="BBD09601.1"/>
    </source>
</evidence>
<dbReference type="SMART" id="SM00493">
    <property type="entry name" value="TOPRIM"/>
    <property type="match status" value="1"/>
</dbReference>
<dbReference type="Gene3D" id="1.10.460.10">
    <property type="entry name" value="Topoisomerase I, domain 2"/>
    <property type="match status" value="1"/>
</dbReference>
<dbReference type="InterPro" id="IPR013497">
    <property type="entry name" value="Topo_IA_cen"/>
</dbReference>
<comment type="similarity">
    <text evidence="2">Belongs to the type IA topoisomerase family.</text>
</comment>
<reference evidence="16 17" key="1">
    <citation type="journal article" date="2018" name="Sci. Adv.">
        <title>Multi-heme cytochromes provide a pathway for survival in energy-limited environments.</title>
        <authorList>
            <person name="Deng X."/>
            <person name="Dohmae N."/>
            <person name="Nealson K.H."/>
            <person name="Hashimoto K."/>
            <person name="Okamoto A."/>
        </authorList>
    </citation>
    <scope>NUCLEOTIDE SEQUENCE [LARGE SCALE GENOMIC DNA]</scope>
    <source>
        <strain evidence="16 17">IS5</strain>
    </source>
</reference>
<dbReference type="Pfam" id="PF01131">
    <property type="entry name" value="Topoisom_bac"/>
    <property type="match status" value="1"/>
</dbReference>
<dbReference type="Gene3D" id="1.10.290.10">
    <property type="entry name" value="Topoisomerase I, domain 4"/>
    <property type="match status" value="1"/>
</dbReference>
<evidence type="ECO:0000256" key="13">
    <source>
        <dbReference type="SAM" id="MobiDB-lite"/>
    </source>
</evidence>
<proteinExistence type="inferred from homology"/>
<dbReference type="InterPro" id="IPR013826">
    <property type="entry name" value="Topo_IA_cen_sub3"/>
</dbReference>
<keyword evidence="5" id="KW-0460">Magnesium</keyword>
<dbReference type="InterPro" id="IPR005738">
    <property type="entry name" value="TopoIII"/>
</dbReference>
<evidence type="ECO:0000256" key="1">
    <source>
        <dbReference type="ARBA" id="ARBA00000213"/>
    </source>
</evidence>
<evidence type="ECO:0000256" key="10">
    <source>
        <dbReference type="ARBA" id="ARBA00031985"/>
    </source>
</evidence>
<dbReference type="KEGG" id="dfl:DFE_2875"/>
<dbReference type="PROSITE" id="PS50880">
    <property type="entry name" value="TOPRIM"/>
    <property type="match status" value="1"/>
</dbReference>
<dbReference type="SMART" id="SM00436">
    <property type="entry name" value="TOP1Bc"/>
    <property type="match status" value="1"/>
</dbReference>
<accession>A0A2Z6B299</accession>
<dbReference type="GO" id="GO:0043597">
    <property type="term" value="C:cytoplasmic replication fork"/>
    <property type="evidence" value="ECO:0007669"/>
    <property type="project" value="TreeGrafter"/>
</dbReference>
<dbReference type="InterPro" id="IPR013824">
    <property type="entry name" value="Topo_IA_cen_sub1"/>
</dbReference>
<dbReference type="EMBL" id="AP017378">
    <property type="protein sequence ID" value="BBD09601.1"/>
    <property type="molecule type" value="Genomic_DNA"/>
</dbReference>
<gene>
    <name evidence="16" type="ORF">DFE_2875</name>
</gene>
<dbReference type="Pfam" id="PF13342">
    <property type="entry name" value="Toprim_Crpt"/>
    <property type="match status" value="1"/>
</dbReference>
<evidence type="ECO:0000256" key="3">
    <source>
        <dbReference type="ARBA" id="ARBA00012891"/>
    </source>
</evidence>
<feature type="compositionally biased region" description="Basic and acidic residues" evidence="13">
    <location>
        <begin position="698"/>
        <end position="709"/>
    </location>
</feature>
<feature type="domain" description="Topo IA-type catalytic" evidence="15">
    <location>
        <begin position="163"/>
        <end position="603"/>
    </location>
</feature>
<dbReference type="GO" id="GO:0003917">
    <property type="term" value="F:DNA topoisomerase type I (single strand cut, ATP-independent) activity"/>
    <property type="evidence" value="ECO:0007669"/>
    <property type="project" value="UniProtKB-EC"/>
</dbReference>
<dbReference type="NCBIfam" id="TIGR01056">
    <property type="entry name" value="topB"/>
    <property type="match status" value="1"/>
</dbReference>
<dbReference type="GO" id="GO:0003677">
    <property type="term" value="F:DNA binding"/>
    <property type="evidence" value="ECO:0007669"/>
    <property type="project" value="UniProtKB-KW"/>
</dbReference>
<evidence type="ECO:0000256" key="11">
    <source>
        <dbReference type="ARBA" id="ARBA00032235"/>
    </source>
</evidence>
<evidence type="ECO:0000256" key="9">
    <source>
        <dbReference type="ARBA" id="ARBA00030003"/>
    </source>
</evidence>
<evidence type="ECO:0000259" key="15">
    <source>
        <dbReference type="PROSITE" id="PS52039"/>
    </source>
</evidence>
<dbReference type="PANTHER" id="PTHR11390">
    <property type="entry name" value="PROKARYOTIC DNA TOPOISOMERASE"/>
    <property type="match status" value="1"/>
</dbReference>
<dbReference type="CDD" id="cd03362">
    <property type="entry name" value="TOPRIM_TopoIA_TopoIII"/>
    <property type="match status" value="1"/>
</dbReference>
<evidence type="ECO:0000256" key="6">
    <source>
        <dbReference type="ARBA" id="ARBA00023029"/>
    </source>
</evidence>
<dbReference type="PANTHER" id="PTHR11390:SF21">
    <property type="entry name" value="DNA TOPOISOMERASE 3-ALPHA"/>
    <property type="match status" value="1"/>
</dbReference>
<feature type="domain" description="Toprim" evidence="14">
    <location>
        <begin position="11"/>
        <end position="146"/>
    </location>
</feature>
<dbReference type="InterPro" id="IPR003601">
    <property type="entry name" value="Topo_IA_2"/>
</dbReference>
<organism evidence="16 17">
    <name type="scientific">Desulfovibrio ferrophilus</name>
    <dbReference type="NCBI Taxonomy" id="241368"/>
    <lineage>
        <taxon>Bacteria</taxon>
        <taxon>Pseudomonadati</taxon>
        <taxon>Thermodesulfobacteriota</taxon>
        <taxon>Desulfovibrionia</taxon>
        <taxon>Desulfovibrionales</taxon>
        <taxon>Desulfovibrionaceae</taxon>
        <taxon>Desulfovibrio</taxon>
    </lineage>
</organism>
<dbReference type="EC" id="5.6.2.1" evidence="3"/>
<feature type="region of interest" description="Disordered" evidence="13">
    <location>
        <begin position="611"/>
        <end position="716"/>
    </location>
</feature>
<dbReference type="PROSITE" id="PS52039">
    <property type="entry name" value="TOPO_IA_2"/>
    <property type="match status" value="1"/>
</dbReference>
<dbReference type="SMART" id="SM00437">
    <property type="entry name" value="TOP1Ac"/>
    <property type="match status" value="1"/>
</dbReference>
<evidence type="ECO:0000256" key="7">
    <source>
        <dbReference type="ARBA" id="ARBA00023125"/>
    </source>
</evidence>
<keyword evidence="4" id="KW-0479">Metal-binding</keyword>
<dbReference type="InterPro" id="IPR023406">
    <property type="entry name" value="Topo_IA_AS"/>
</dbReference>
<dbReference type="InterPro" id="IPR006171">
    <property type="entry name" value="TOPRIM_dom"/>
</dbReference>
<evidence type="ECO:0000313" key="17">
    <source>
        <dbReference type="Proteomes" id="UP000269883"/>
    </source>
</evidence>
<dbReference type="InterPro" id="IPR003602">
    <property type="entry name" value="Topo_IA_DNA-bd_dom"/>
</dbReference>
<keyword evidence="8 16" id="KW-0413">Isomerase</keyword>
<dbReference type="CDD" id="cd00186">
    <property type="entry name" value="TOP1Ac"/>
    <property type="match status" value="1"/>
</dbReference>
<evidence type="ECO:0000256" key="2">
    <source>
        <dbReference type="ARBA" id="ARBA00009446"/>
    </source>
</evidence>
<keyword evidence="6" id="KW-0799">Topoisomerase</keyword>
<dbReference type="PROSITE" id="PS00396">
    <property type="entry name" value="TOPO_IA_1"/>
    <property type="match status" value="1"/>
</dbReference>
<dbReference type="InterPro" id="IPR025589">
    <property type="entry name" value="Toprim_C_rpt"/>
</dbReference>
<dbReference type="GO" id="GO:0006281">
    <property type="term" value="P:DNA repair"/>
    <property type="evidence" value="ECO:0007669"/>
    <property type="project" value="TreeGrafter"/>
</dbReference>
<protein>
    <recommendedName>
        <fullName evidence="3">DNA topoisomerase</fullName>
        <ecNumber evidence="3">5.6.2.1</ecNumber>
    </recommendedName>
    <alternativeName>
        <fullName evidence="12">Omega-protein</fullName>
    </alternativeName>
    <alternativeName>
        <fullName evidence="11">Relaxing enzyme</fullName>
    </alternativeName>
    <alternativeName>
        <fullName evidence="9">Swivelase</fullName>
    </alternativeName>
    <alternativeName>
        <fullName evidence="10">Untwisting enzyme</fullName>
    </alternativeName>
</protein>
<evidence type="ECO:0000256" key="8">
    <source>
        <dbReference type="ARBA" id="ARBA00023235"/>
    </source>
</evidence>